<evidence type="ECO:0000313" key="3">
    <source>
        <dbReference type="Proteomes" id="UP001529510"/>
    </source>
</evidence>
<accession>A0ABD0MZ44</accession>
<comment type="caution">
    <text evidence="2">The sequence shown here is derived from an EMBL/GenBank/DDBJ whole genome shotgun (WGS) entry which is preliminary data.</text>
</comment>
<organism evidence="2 3">
    <name type="scientific">Cirrhinus mrigala</name>
    <name type="common">Mrigala</name>
    <dbReference type="NCBI Taxonomy" id="683832"/>
    <lineage>
        <taxon>Eukaryota</taxon>
        <taxon>Metazoa</taxon>
        <taxon>Chordata</taxon>
        <taxon>Craniata</taxon>
        <taxon>Vertebrata</taxon>
        <taxon>Euteleostomi</taxon>
        <taxon>Actinopterygii</taxon>
        <taxon>Neopterygii</taxon>
        <taxon>Teleostei</taxon>
        <taxon>Ostariophysi</taxon>
        <taxon>Cypriniformes</taxon>
        <taxon>Cyprinidae</taxon>
        <taxon>Labeoninae</taxon>
        <taxon>Labeonini</taxon>
        <taxon>Cirrhinus</taxon>
    </lineage>
</organism>
<keyword evidence="3" id="KW-1185">Reference proteome</keyword>
<feature type="non-terminal residue" evidence="2">
    <location>
        <position position="1"/>
    </location>
</feature>
<name>A0ABD0MZ44_CIRMR</name>
<dbReference type="AlphaFoldDB" id="A0ABD0MZ44"/>
<dbReference type="EMBL" id="JAMKFB020000069">
    <property type="protein sequence ID" value="KAL0153846.1"/>
    <property type="molecule type" value="Genomic_DNA"/>
</dbReference>
<feature type="compositionally biased region" description="Basic and acidic residues" evidence="1">
    <location>
        <begin position="48"/>
        <end position="66"/>
    </location>
</feature>
<evidence type="ECO:0000313" key="2">
    <source>
        <dbReference type="EMBL" id="KAL0153846.1"/>
    </source>
</evidence>
<dbReference type="Proteomes" id="UP001529510">
    <property type="component" value="Unassembled WGS sequence"/>
</dbReference>
<protein>
    <submittedName>
        <fullName evidence="2">Uncharacterized protein</fullName>
    </submittedName>
</protein>
<evidence type="ECO:0000256" key="1">
    <source>
        <dbReference type="SAM" id="MobiDB-lite"/>
    </source>
</evidence>
<reference evidence="2 3" key="1">
    <citation type="submission" date="2024-05" db="EMBL/GenBank/DDBJ databases">
        <title>Genome sequencing and assembly of Indian major carp, Cirrhinus mrigala (Hamilton, 1822).</title>
        <authorList>
            <person name="Mohindra V."/>
            <person name="Chowdhury L.M."/>
            <person name="Lal K."/>
            <person name="Jena J.K."/>
        </authorList>
    </citation>
    <scope>NUCLEOTIDE SEQUENCE [LARGE SCALE GENOMIC DNA]</scope>
    <source>
        <strain evidence="2">CM1030</strain>
        <tissue evidence="2">Blood</tissue>
    </source>
</reference>
<feature type="region of interest" description="Disordered" evidence="1">
    <location>
        <begin position="1"/>
        <end position="130"/>
    </location>
</feature>
<gene>
    <name evidence="2" type="ORF">M9458_050828</name>
</gene>
<sequence>SDRPETDIYVTSRPAPASGRQAEKAPRDREPPVKFPLNKLHVGCWVRRGHEGDRRGPPNRAREFRGPRRFLGRSGTGTVRSAREPARTRRPGPKKPPLTAKRLVPPGAPETGPGVPQSGTEKATAAQPSRYVAEGRVTQLPVKFEAPRAPGGRAEATDTCNLSHCVGPHSNKLHVGTSCMTRQNKCPRATYLTGPPQAFRGRCVFWQIKPFYELRRTRNRRAAFPKRRTVDAMRYEKL</sequence>
<proteinExistence type="predicted"/>
<feature type="compositionally biased region" description="Basic and acidic residues" evidence="1">
    <location>
        <begin position="21"/>
        <end position="32"/>
    </location>
</feature>